<dbReference type="EMBL" id="CAJVQC010077743">
    <property type="protein sequence ID" value="CAG8815813.1"/>
    <property type="molecule type" value="Genomic_DNA"/>
</dbReference>
<reference evidence="1" key="1">
    <citation type="submission" date="2021-06" db="EMBL/GenBank/DDBJ databases">
        <authorList>
            <person name="Kallberg Y."/>
            <person name="Tangrot J."/>
            <person name="Rosling A."/>
        </authorList>
    </citation>
    <scope>NUCLEOTIDE SEQUENCE</scope>
    <source>
        <strain evidence="1">MA461A</strain>
    </source>
</reference>
<organism evidence="1 2">
    <name type="scientific">Racocetra persica</name>
    <dbReference type="NCBI Taxonomy" id="160502"/>
    <lineage>
        <taxon>Eukaryota</taxon>
        <taxon>Fungi</taxon>
        <taxon>Fungi incertae sedis</taxon>
        <taxon>Mucoromycota</taxon>
        <taxon>Glomeromycotina</taxon>
        <taxon>Glomeromycetes</taxon>
        <taxon>Diversisporales</taxon>
        <taxon>Gigasporaceae</taxon>
        <taxon>Racocetra</taxon>
    </lineage>
</organism>
<keyword evidence="2" id="KW-1185">Reference proteome</keyword>
<evidence type="ECO:0000313" key="1">
    <source>
        <dbReference type="EMBL" id="CAG8815813.1"/>
    </source>
</evidence>
<protein>
    <submittedName>
        <fullName evidence="1">32831_t:CDS:1</fullName>
    </submittedName>
</protein>
<name>A0ACA9RYD3_9GLOM</name>
<proteinExistence type="predicted"/>
<feature type="non-terminal residue" evidence="1">
    <location>
        <position position="1"/>
    </location>
</feature>
<comment type="caution">
    <text evidence="1">The sequence shown here is derived from an EMBL/GenBank/DDBJ whole genome shotgun (WGS) entry which is preliminary data.</text>
</comment>
<accession>A0ACA9RYD3</accession>
<feature type="non-terminal residue" evidence="1">
    <location>
        <position position="44"/>
    </location>
</feature>
<dbReference type="Proteomes" id="UP000789920">
    <property type="component" value="Unassembled WGS sequence"/>
</dbReference>
<evidence type="ECO:0000313" key="2">
    <source>
        <dbReference type="Proteomes" id="UP000789920"/>
    </source>
</evidence>
<gene>
    <name evidence="1" type="ORF">RPERSI_LOCUS24315</name>
</gene>
<sequence length="44" mass="5080">KYGVIYDVTSAYFSDNEDSKCEFNEGYRNVPDVEEKSLLNEQPS</sequence>